<dbReference type="AlphaFoldDB" id="A0A8D0BPQ8"/>
<sequence>MIGAASLQAGLRIRLTSAPERGELRRLWTAELHSPFFGGQGACWPDSSCSTLLKSFLDVFLQDSFRRASDRMLSRPNCSRDRWRQSVGLHRRETDRRVAAGAKGPSALQGGDGA</sequence>
<evidence type="ECO:0000256" key="1">
    <source>
        <dbReference type="SAM" id="MobiDB-lite"/>
    </source>
</evidence>
<reference evidence="2" key="2">
    <citation type="submission" date="2025-09" db="UniProtKB">
        <authorList>
            <consortium name="Ensembl"/>
        </authorList>
    </citation>
    <scope>IDENTIFICATION</scope>
</reference>
<accession>A0A8D0BPQ8</accession>
<protein>
    <submittedName>
        <fullName evidence="2">Uncharacterized protein</fullName>
    </submittedName>
</protein>
<proteinExistence type="predicted"/>
<evidence type="ECO:0000313" key="3">
    <source>
        <dbReference type="Proteomes" id="UP000694421"/>
    </source>
</evidence>
<name>A0A8D0BPQ8_SALMN</name>
<organism evidence="2 3">
    <name type="scientific">Salvator merianae</name>
    <name type="common">Argentine black and white tegu</name>
    <name type="synonym">Tupinambis merianae</name>
    <dbReference type="NCBI Taxonomy" id="96440"/>
    <lineage>
        <taxon>Eukaryota</taxon>
        <taxon>Metazoa</taxon>
        <taxon>Chordata</taxon>
        <taxon>Craniata</taxon>
        <taxon>Vertebrata</taxon>
        <taxon>Euteleostomi</taxon>
        <taxon>Lepidosauria</taxon>
        <taxon>Squamata</taxon>
        <taxon>Bifurcata</taxon>
        <taxon>Unidentata</taxon>
        <taxon>Episquamata</taxon>
        <taxon>Laterata</taxon>
        <taxon>Teiioidea</taxon>
        <taxon>Teiidae</taxon>
        <taxon>Salvator</taxon>
    </lineage>
</organism>
<evidence type="ECO:0000313" key="2">
    <source>
        <dbReference type="Ensembl" id="ENSSMRP00000008227.1"/>
    </source>
</evidence>
<dbReference type="Ensembl" id="ENSSMRT00000009603.1">
    <property type="protein sequence ID" value="ENSSMRP00000008227.1"/>
    <property type="gene ID" value="ENSSMRG00000006590.1"/>
</dbReference>
<reference evidence="2" key="1">
    <citation type="submission" date="2025-08" db="UniProtKB">
        <authorList>
            <consortium name="Ensembl"/>
        </authorList>
    </citation>
    <scope>IDENTIFICATION</scope>
</reference>
<feature type="region of interest" description="Disordered" evidence="1">
    <location>
        <begin position="94"/>
        <end position="114"/>
    </location>
</feature>
<dbReference type="Proteomes" id="UP000694421">
    <property type="component" value="Unplaced"/>
</dbReference>
<keyword evidence="3" id="KW-1185">Reference proteome</keyword>